<sequence length="196" mass="20211">MNQCAKYGAARRVSPPRSAAGAGPGSALGCALALAVVGPASIAGAQTGCDARREGPPVKVRHVNPESLFESDAYSSAVVVPPGRATVHISGQIPVSASYEVLGDDLRGQVGVALDNLCEALAAAGVSADDVIRLNVQYVYETPRDPFVISEELKAFFAREDMPATTMAGVSHLIVDGIRVQVDAVAVGAMRPKVSN</sequence>
<dbReference type="Pfam" id="PF01042">
    <property type="entry name" value="Ribonuc_L-PSP"/>
    <property type="match status" value="1"/>
</dbReference>
<dbReference type="PANTHER" id="PTHR43857:SF1">
    <property type="entry name" value="YJGH FAMILY PROTEIN"/>
    <property type="match status" value="1"/>
</dbReference>
<gene>
    <name evidence="1" type="ORF">EV659_11239</name>
</gene>
<proteinExistence type="predicted"/>
<dbReference type="PROSITE" id="PS51257">
    <property type="entry name" value="PROKAR_LIPOPROTEIN"/>
    <property type="match status" value="1"/>
</dbReference>
<dbReference type="AlphaFoldDB" id="A0A4R2P818"/>
<organism evidence="1 2">
    <name type="scientific">Rhodothalassium salexigens DSM 2132</name>
    <dbReference type="NCBI Taxonomy" id="1188247"/>
    <lineage>
        <taxon>Bacteria</taxon>
        <taxon>Pseudomonadati</taxon>
        <taxon>Pseudomonadota</taxon>
        <taxon>Alphaproteobacteria</taxon>
        <taxon>Rhodothalassiales</taxon>
        <taxon>Rhodothalassiaceae</taxon>
        <taxon>Rhodothalassium</taxon>
    </lineage>
</organism>
<dbReference type="SUPFAM" id="SSF55298">
    <property type="entry name" value="YjgF-like"/>
    <property type="match status" value="1"/>
</dbReference>
<dbReference type="Gene3D" id="3.30.1330.40">
    <property type="entry name" value="RutC-like"/>
    <property type="match status" value="1"/>
</dbReference>
<dbReference type="EMBL" id="SLXO01000012">
    <property type="protein sequence ID" value="TCP31110.1"/>
    <property type="molecule type" value="Genomic_DNA"/>
</dbReference>
<comment type="caution">
    <text evidence="1">The sequence shown here is derived from an EMBL/GenBank/DDBJ whole genome shotgun (WGS) entry which is preliminary data.</text>
</comment>
<reference evidence="1 2" key="1">
    <citation type="submission" date="2019-03" db="EMBL/GenBank/DDBJ databases">
        <title>Genomic Encyclopedia of Type Strains, Phase IV (KMG-IV): sequencing the most valuable type-strain genomes for metagenomic binning, comparative biology and taxonomic classification.</title>
        <authorList>
            <person name="Goeker M."/>
        </authorList>
    </citation>
    <scope>NUCLEOTIDE SEQUENCE [LARGE SCALE GENOMIC DNA]</scope>
    <source>
        <strain evidence="1 2">DSM 2132</strain>
    </source>
</reference>
<dbReference type="InParanoid" id="A0A4R2P818"/>
<dbReference type="InterPro" id="IPR035959">
    <property type="entry name" value="RutC-like_sf"/>
</dbReference>
<keyword evidence="2" id="KW-1185">Reference proteome</keyword>
<name>A0A4R2P818_RHOSA</name>
<protein>
    <submittedName>
        <fullName evidence="1">Enamine deaminase RidA (YjgF/YER057c/UK114 family)</fullName>
    </submittedName>
</protein>
<evidence type="ECO:0000313" key="1">
    <source>
        <dbReference type="EMBL" id="TCP31110.1"/>
    </source>
</evidence>
<dbReference type="CDD" id="cd00448">
    <property type="entry name" value="YjgF_YER057c_UK114_family"/>
    <property type="match status" value="1"/>
</dbReference>
<dbReference type="PANTHER" id="PTHR43857">
    <property type="entry name" value="BLR7761 PROTEIN"/>
    <property type="match status" value="1"/>
</dbReference>
<evidence type="ECO:0000313" key="2">
    <source>
        <dbReference type="Proteomes" id="UP000295399"/>
    </source>
</evidence>
<dbReference type="Proteomes" id="UP000295399">
    <property type="component" value="Unassembled WGS sequence"/>
</dbReference>
<dbReference type="InterPro" id="IPR006175">
    <property type="entry name" value="YjgF/YER057c/UK114"/>
</dbReference>
<accession>A0A4R2P818</accession>